<feature type="domain" description="Peptidase S9 prolyl oligopeptidase catalytic" evidence="2">
    <location>
        <begin position="348"/>
        <end position="429"/>
    </location>
</feature>
<dbReference type="EMBL" id="CP064747">
    <property type="protein sequence ID" value="QPC59171.1"/>
    <property type="molecule type" value="Genomic_DNA"/>
</dbReference>
<evidence type="ECO:0000256" key="1">
    <source>
        <dbReference type="SAM" id="SignalP"/>
    </source>
</evidence>
<dbReference type="Proteomes" id="UP000663297">
    <property type="component" value="Chromosome 1"/>
</dbReference>
<protein>
    <recommendedName>
        <fullName evidence="2">Peptidase S9 prolyl oligopeptidase catalytic domain-containing protein</fullName>
    </recommendedName>
</protein>
<feature type="signal peptide" evidence="1">
    <location>
        <begin position="1"/>
        <end position="18"/>
    </location>
</feature>
<dbReference type="Pfam" id="PF00326">
    <property type="entry name" value="Peptidase_S9"/>
    <property type="match status" value="1"/>
</dbReference>
<reference evidence="3" key="1">
    <citation type="submission" date="2020-11" db="EMBL/GenBank/DDBJ databases">
        <title>The chromosome-scale genome resource for two endophytic Fusarium species: F. culmorum and F. pseudograminearum.</title>
        <authorList>
            <person name="Yuan Z."/>
        </authorList>
    </citation>
    <scope>NUCLEOTIDE SEQUENCE</scope>
    <source>
        <strain evidence="3">Class2-1B</strain>
    </source>
</reference>
<dbReference type="InterPro" id="IPR005152">
    <property type="entry name" value="Lipase_secreted"/>
</dbReference>
<dbReference type="GO" id="GO:0004806">
    <property type="term" value="F:triacylglycerol lipase activity"/>
    <property type="evidence" value="ECO:0007669"/>
    <property type="project" value="InterPro"/>
</dbReference>
<evidence type="ECO:0000313" key="3">
    <source>
        <dbReference type="EMBL" id="QPC59171.1"/>
    </source>
</evidence>
<proteinExistence type="predicted"/>
<gene>
    <name evidence="3" type="ORF">HYE67_001402</name>
</gene>
<dbReference type="GO" id="GO:0016042">
    <property type="term" value="P:lipid catabolic process"/>
    <property type="evidence" value="ECO:0007669"/>
    <property type="project" value="InterPro"/>
</dbReference>
<dbReference type="Gene3D" id="3.40.50.1820">
    <property type="entry name" value="alpha/beta hydrolase"/>
    <property type="match status" value="2"/>
</dbReference>
<sequence>MIISTGLALLFLASSAQAQSQAQTGIGQASNFNVSKSVASSYGCNDTCQQVLAYTNAVDLQIMGTAFDFDFYATAHNFSKSAPGDLLKLSAVNSSHLDVPSGMATFRFQYTSKGIDGKPVPSTGYIAFPFANPAHGGKFPLIAYAHGTLGVHRGCAPSSSPSLFNYDSWSPLILHGYAIVGTDYAGLGNNFTSHKYCSYAAHAEDVYYSVQAARKAFPGVFTKQWMSMGHSQGAGAVWKLSEHPLVQDASSGYLGTVSVAPGPKLYDTATFAVKSIFPRPDYHQFLVSAELGMMSYGVMQAFPGYTPPWVGKAMKLRMKLATLTQSCTTAFMGMSFDLSRDELITPGGNPAADKTLKKWQEINAPAQGDKASRPLLIIHGWNDTSLLPEMTVKAYHDAVKAGNEVHLLRYPGLDHSAALTASAPTWLRFLEDQFAGKGGRGKSTDETVQPFDLAKAKAPLELPFNEEPLASLLG</sequence>
<feature type="chain" id="PRO_5030910352" description="Peptidase S9 prolyl oligopeptidase catalytic domain-containing protein" evidence="1">
    <location>
        <begin position="19"/>
        <end position="474"/>
    </location>
</feature>
<name>A0A7S8HRV0_FUSCU</name>
<dbReference type="SUPFAM" id="SSF53474">
    <property type="entry name" value="alpha/beta-Hydrolases"/>
    <property type="match status" value="1"/>
</dbReference>
<dbReference type="InterPro" id="IPR001375">
    <property type="entry name" value="Peptidase_S9_cat"/>
</dbReference>
<dbReference type="InterPro" id="IPR029058">
    <property type="entry name" value="AB_hydrolase_fold"/>
</dbReference>
<accession>A0A7S8HRV0</accession>
<dbReference type="GO" id="GO:0008236">
    <property type="term" value="F:serine-type peptidase activity"/>
    <property type="evidence" value="ECO:0007669"/>
    <property type="project" value="InterPro"/>
</dbReference>
<keyword evidence="1" id="KW-0732">Signal</keyword>
<dbReference type="GO" id="GO:0006508">
    <property type="term" value="P:proteolysis"/>
    <property type="evidence" value="ECO:0007669"/>
    <property type="project" value="InterPro"/>
</dbReference>
<dbReference type="AlphaFoldDB" id="A0A7S8HRV0"/>
<evidence type="ECO:0000259" key="2">
    <source>
        <dbReference type="Pfam" id="PF00326"/>
    </source>
</evidence>
<dbReference type="PANTHER" id="PTHR34853">
    <property type="match status" value="1"/>
</dbReference>
<dbReference type="PANTHER" id="PTHR34853:SF1">
    <property type="entry name" value="LIPASE 5"/>
    <property type="match status" value="1"/>
</dbReference>
<evidence type="ECO:0000313" key="4">
    <source>
        <dbReference type="Proteomes" id="UP000663297"/>
    </source>
</evidence>
<dbReference type="PIRSF" id="PIRSF029171">
    <property type="entry name" value="Esterase_LipA"/>
    <property type="match status" value="1"/>
</dbReference>
<organism evidence="3 4">
    <name type="scientific">Fusarium culmorum</name>
    <dbReference type="NCBI Taxonomy" id="5516"/>
    <lineage>
        <taxon>Eukaryota</taxon>
        <taxon>Fungi</taxon>
        <taxon>Dikarya</taxon>
        <taxon>Ascomycota</taxon>
        <taxon>Pezizomycotina</taxon>
        <taxon>Sordariomycetes</taxon>
        <taxon>Hypocreomycetidae</taxon>
        <taxon>Hypocreales</taxon>
        <taxon>Nectriaceae</taxon>
        <taxon>Fusarium</taxon>
    </lineage>
</organism>